<dbReference type="PATRIC" id="fig|1435349.4.peg.586"/>
<evidence type="ECO:0000313" key="2">
    <source>
        <dbReference type="EMBL" id="KJD34978.1"/>
    </source>
</evidence>
<evidence type="ECO:0000256" key="1">
    <source>
        <dbReference type="SAM" id="MobiDB-lite"/>
    </source>
</evidence>
<protein>
    <recommendedName>
        <fullName evidence="4">Peptidase M10 metallopeptidase domain-containing protein</fullName>
    </recommendedName>
</protein>
<dbReference type="InterPro" id="IPR024079">
    <property type="entry name" value="MetalloPept_cat_dom_sf"/>
</dbReference>
<dbReference type="Proteomes" id="UP000032578">
    <property type="component" value="Unassembled WGS sequence"/>
</dbReference>
<dbReference type="AlphaFoldDB" id="A0A0D7W8G7"/>
<dbReference type="Pfam" id="PF13582">
    <property type="entry name" value="Reprolysin_3"/>
    <property type="match status" value="1"/>
</dbReference>
<dbReference type="GO" id="GO:0008237">
    <property type="term" value="F:metallopeptidase activity"/>
    <property type="evidence" value="ECO:0007669"/>
    <property type="project" value="InterPro"/>
</dbReference>
<comment type="caution">
    <text evidence="2">The sequence shown here is derived from an EMBL/GenBank/DDBJ whole genome shotgun (WGS) entry which is preliminary data.</text>
</comment>
<proteinExistence type="predicted"/>
<gene>
    <name evidence="2" type="ORF">PW52_12835</name>
</gene>
<dbReference type="SUPFAM" id="SSF55486">
    <property type="entry name" value="Metalloproteases ('zincins'), catalytic domain"/>
    <property type="match status" value="1"/>
</dbReference>
<organism evidence="2 3">
    <name type="scientific">Neotamlana sedimentorum</name>
    <dbReference type="NCBI Taxonomy" id="1435349"/>
    <lineage>
        <taxon>Bacteria</taxon>
        <taxon>Pseudomonadati</taxon>
        <taxon>Bacteroidota</taxon>
        <taxon>Flavobacteriia</taxon>
        <taxon>Flavobacteriales</taxon>
        <taxon>Flavobacteriaceae</taxon>
        <taxon>Neotamlana</taxon>
    </lineage>
</organism>
<evidence type="ECO:0000313" key="3">
    <source>
        <dbReference type="Proteomes" id="UP000032578"/>
    </source>
</evidence>
<sequence>MKLYSNRFPFKIKSCILGILLIAFLFLIEGCSGSSSESLPEKIESNDDDEPEDDSPYVITLNLRVHLMQDIVMPHSTGIDMESWVTPEDVTETIMPEVNAIWEQANIIWNIESIIEEDVVKGDNYEASIKFIASTQRDDNGNSDPERLPHLYALMQPEFMSTEAELGENLFHIYMFPFIGNTSQGNAMSGFNYHSVVGTWTNKHNGGGVPEKTLLTESKTSFDRGSLSRTISHEIGHVLGLSHNDCSYGCLMGGVYTDGYALNEGQILVSRLEALDRSF</sequence>
<name>A0A0D7W8G7_9FLAO</name>
<feature type="region of interest" description="Disordered" evidence="1">
    <location>
        <begin position="34"/>
        <end position="54"/>
    </location>
</feature>
<dbReference type="RefSeq" id="WP_044633356.1">
    <property type="nucleotide sequence ID" value="NZ_JTDW01000010.1"/>
</dbReference>
<keyword evidence="3" id="KW-1185">Reference proteome</keyword>
<reference evidence="2 3" key="1">
    <citation type="submission" date="2014-11" db="EMBL/GenBank/DDBJ databases">
        <title>Tamlana sedimentorum sp. nov., isolated from shallow sand sediments of the Sea of Japan.</title>
        <authorList>
            <person name="Romanenko L.A."/>
        </authorList>
    </citation>
    <scope>NUCLEOTIDE SEQUENCE [LARGE SCALE GENOMIC DNA]</scope>
    <source>
        <strain evidence="2 3">JCM 19808</strain>
    </source>
</reference>
<dbReference type="EMBL" id="JTDW01000010">
    <property type="protein sequence ID" value="KJD34978.1"/>
    <property type="molecule type" value="Genomic_DNA"/>
</dbReference>
<dbReference type="OrthoDB" id="1430579at2"/>
<accession>A0A0D7W8G7</accession>
<evidence type="ECO:0008006" key="4">
    <source>
        <dbReference type="Google" id="ProtNLM"/>
    </source>
</evidence>
<dbReference type="Gene3D" id="3.40.390.10">
    <property type="entry name" value="Collagenase (Catalytic Domain)"/>
    <property type="match status" value="1"/>
</dbReference>